<keyword evidence="15" id="KW-1185">Reference proteome</keyword>
<comment type="similarity">
    <text evidence="11">Belongs to the glycosyltransferase group 1 family.</text>
</comment>
<keyword evidence="11" id="KW-1133">Transmembrane helix</keyword>
<name>A0A2R4XLC7_9BURK</name>
<accession>A0A2R4XLC7</accession>
<evidence type="ECO:0000313" key="15">
    <source>
        <dbReference type="Proteomes" id="UP000244571"/>
    </source>
</evidence>
<feature type="domain" description="Glycosyl transferase family 1" evidence="12">
    <location>
        <begin position="326"/>
        <end position="425"/>
    </location>
</feature>
<dbReference type="SUPFAM" id="SSF53756">
    <property type="entry name" value="UDP-Glycosyltransferase/glycogen phosphorylase"/>
    <property type="match status" value="1"/>
</dbReference>
<dbReference type="GO" id="GO:0030313">
    <property type="term" value="C:cell envelope"/>
    <property type="evidence" value="ECO:0007669"/>
    <property type="project" value="UniProtKB-SubCell"/>
</dbReference>
<evidence type="ECO:0000259" key="12">
    <source>
        <dbReference type="Pfam" id="PF00534"/>
    </source>
</evidence>
<feature type="domain" description="3-deoxy-D-manno-octulosonic-acid transferase N-terminal" evidence="13">
    <location>
        <begin position="45"/>
        <end position="226"/>
    </location>
</feature>
<evidence type="ECO:0000256" key="5">
    <source>
        <dbReference type="ARBA" id="ARBA00022519"/>
    </source>
</evidence>
<sequence length="451" mass="50125">MFLEVAGLVVRLIYSIVLMLVAPLVWFGMGWRARKTEGDWGIFAAERFGCFPQPWDGRPPVWVHAVSVGEVRAAVPLIQSLLLKGDRVLLTHMTPTGRAEARRLLAREISDGQVRQQWIPYDFYGSMNRFLRHFSPRLVILIEREVWPNLVHAARVRRVPVILASARFSERSARQTRRINQIFGGLLRDTYSGLTKVLAQTPEDARRLFDAGAPDVSVCGNLKFDVTLPVVAVQGGQAWHERIARPTVVIASTREGEDARFVPLIAEQVRQPIEPAGVPPLFVLVPRHPERFDQAAGLLDSHRLRYVRWSMIRDDPAALDDVKEMEVILGDTMGELPFFYGASDAAIVGGSFEPHGGQNFIEASAIGVPVLVGPHTRNFRDAVISALQAQALVQVNDPEQALMQALQWLREPDQAHQIGMAGKSWVATHVGATARISEAIATLNPMDDQGF</sequence>
<feature type="active site" description="Proton acceptor" evidence="9">
    <location>
        <position position="70"/>
    </location>
</feature>
<dbReference type="InterPro" id="IPR039901">
    <property type="entry name" value="Kdotransferase"/>
</dbReference>
<comment type="catalytic activity">
    <reaction evidence="8 11">
        <text>lipid IVA (E. coli) + CMP-3-deoxy-beta-D-manno-octulosonate = alpha-Kdo-(2-&gt;6)-lipid IVA (E. coli) + CMP + H(+)</text>
        <dbReference type="Rhea" id="RHEA:28066"/>
        <dbReference type="ChEBI" id="CHEBI:15378"/>
        <dbReference type="ChEBI" id="CHEBI:58603"/>
        <dbReference type="ChEBI" id="CHEBI:60364"/>
        <dbReference type="ChEBI" id="CHEBI:60377"/>
        <dbReference type="ChEBI" id="CHEBI:85987"/>
        <dbReference type="EC" id="2.4.99.12"/>
    </reaction>
</comment>
<dbReference type="Gene3D" id="3.40.50.2000">
    <property type="entry name" value="Glycogen Phosphorylase B"/>
    <property type="match status" value="1"/>
</dbReference>
<dbReference type="GO" id="GO:0009244">
    <property type="term" value="P:lipopolysaccharide core region biosynthetic process"/>
    <property type="evidence" value="ECO:0007669"/>
    <property type="project" value="UniProtKB-UniRule"/>
</dbReference>
<evidence type="ECO:0000256" key="6">
    <source>
        <dbReference type="ARBA" id="ARBA00022679"/>
    </source>
</evidence>
<comment type="subcellular location">
    <subcellularLocation>
        <location evidence="1">Cell envelope</location>
    </subcellularLocation>
    <subcellularLocation>
        <location evidence="11">Cell membrane</location>
    </subcellularLocation>
</comment>
<reference evidence="14 15" key="1">
    <citation type="submission" date="2018-04" db="EMBL/GenBank/DDBJ databases">
        <title>Bordetella sp. HZ20 isolated from seawater.</title>
        <authorList>
            <person name="Sun C."/>
        </authorList>
    </citation>
    <scope>NUCLEOTIDE SEQUENCE [LARGE SCALE GENOMIC DNA]</scope>
    <source>
        <strain evidence="14 15">HZ20</strain>
    </source>
</reference>
<dbReference type="InterPro" id="IPR007507">
    <property type="entry name" value="Glycos_transf_N"/>
</dbReference>
<keyword evidence="6 11" id="KW-0808">Transferase</keyword>
<dbReference type="GO" id="GO:0009245">
    <property type="term" value="P:lipid A biosynthetic process"/>
    <property type="evidence" value="ECO:0007669"/>
    <property type="project" value="TreeGrafter"/>
</dbReference>
<organism evidence="14 15">
    <name type="scientific">Orrella marina</name>
    <dbReference type="NCBI Taxonomy" id="2163011"/>
    <lineage>
        <taxon>Bacteria</taxon>
        <taxon>Pseudomonadati</taxon>
        <taxon>Pseudomonadota</taxon>
        <taxon>Betaproteobacteria</taxon>
        <taxon>Burkholderiales</taxon>
        <taxon>Alcaligenaceae</taxon>
        <taxon>Orrella</taxon>
    </lineage>
</organism>
<evidence type="ECO:0000313" key="14">
    <source>
        <dbReference type="EMBL" id="AWB34595.1"/>
    </source>
</evidence>
<dbReference type="KEGG" id="boz:DBV39_13715"/>
<comment type="function">
    <text evidence="11">Involved in lipopolysaccharide (LPS) biosynthesis. Catalyzes the transfer of 3-deoxy-D-manno-octulosonate (Kdo) residue(s) from CMP-Kdo to lipid IV(A), the tetraacyldisaccharide-1,4'-bisphosphate precursor of lipid A.</text>
</comment>
<dbReference type="Proteomes" id="UP000244571">
    <property type="component" value="Chromosome"/>
</dbReference>
<evidence type="ECO:0000256" key="4">
    <source>
        <dbReference type="ARBA" id="ARBA00019077"/>
    </source>
</evidence>
<feature type="site" description="Transition state stabilizer" evidence="10">
    <location>
        <position position="223"/>
    </location>
</feature>
<dbReference type="Pfam" id="PF00534">
    <property type="entry name" value="Glycos_transf_1"/>
    <property type="match status" value="1"/>
</dbReference>
<evidence type="ECO:0000256" key="7">
    <source>
        <dbReference type="ARBA" id="ARBA00031445"/>
    </source>
</evidence>
<protein>
    <recommendedName>
        <fullName evidence="4 11">3-deoxy-D-manno-octulosonic acid transferase</fullName>
        <shortName evidence="11">Kdo transferase</shortName>
        <ecNumber evidence="3 11">2.4.99.12</ecNumber>
    </recommendedName>
    <alternativeName>
        <fullName evidence="7 11">Lipid IV(A) 3-deoxy-D-manno-octulosonic acid transferase</fullName>
    </alternativeName>
</protein>
<dbReference type="EC" id="2.4.99.12" evidence="3 11"/>
<evidence type="ECO:0000256" key="8">
    <source>
        <dbReference type="ARBA" id="ARBA00049183"/>
    </source>
</evidence>
<feature type="transmembrane region" description="Helical" evidence="11">
    <location>
        <begin position="12"/>
        <end position="31"/>
    </location>
</feature>
<comment type="pathway">
    <text evidence="2 11">Bacterial outer membrane biogenesis; LPS core biosynthesis.</text>
</comment>
<dbReference type="PANTHER" id="PTHR42755:SF1">
    <property type="entry name" value="3-DEOXY-D-MANNO-OCTULOSONIC ACID TRANSFERASE, MITOCHONDRIAL-RELATED"/>
    <property type="match status" value="1"/>
</dbReference>
<evidence type="ECO:0000256" key="1">
    <source>
        <dbReference type="ARBA" id="ARBA00004196"/>
    </source>
</evidence>
<evidence type="ECO:0000256" key="9">
    <source>
        <dbReference type="PIRSR" id="PIRSR639901-1"/>
    </source>
</evidence>
<dbReference type="OrthoDB" id="9789797at2"/>
<dbReference type="EMBL" id="CP028901">
    <property type="protein sequence ID" value="AWB34595.1"/>
    <property type="molecule type" value="Genomic_DNA"/>
</dbReference>
<keyword evidence="11" id="KW-0472">Membrane</keyword>
<dbReference type="AlphaFoldDB" id="A0A2R4XLC7"/>
<dbReference type="GO" id="GO:0005886">
    <property type="term" value="C:plasma membrane"/>
    <property type="evidence" value="ECO:0007669"/>
    <property type="project" value="UniProtKB-SubCell"/>
</dbReference>
<dbReference type="InterPro" id="IPR001296">
    <property type="entry name" value="Glyco_trans_1"/>
</dbReference>
<dbReference type="UniPathway" id="UPA00958"/>
<evidence type="ECO:0000256" key="11">
    <source>
        <dbReference type="RuleBase" id="RU365103"/>
    </source>
</evidence>
<keyword evidence="11" id="KW-0812">Transmembrane</keyword>
<evidence type="ECO:0000256" key="10">
    <source>
        <dbReference type="PIRSR" id="PIRSR639901-2"/>
    </source>
</evidence>
<proteinExistence type="inferred from homology"/>
<dbReference type="GO" id="GO:0043842">
    <property type="term" value="F:Kdo transferase activity"/>
    <property type="evidence" value="ECO:0007669"/>
    <property type="project" value="UniProtKB-EC"/>
</dbReference>
<gene>
    <name evidence="14" type="ORF">DBV39_13715</name>
</gene>
<evidence type="ECO:0000259" key="13">
    <source>
        <dbReference type="Pfam" id="PF04413"/>
    </source>
</evidence>
<dbReference type="PANTHER" id="PTHR42755">
    <property type="entry name" value="3-DEOXY-MANNO-OCTULOSONATE CYTIDYLYLTRANSFERASE"/>
    <property type="match status" value="1"/>
</dbReference>
<feature type="site" description="Transition state stabilizer" evidence="10">
    <location>
        <position position="143"/>
    </location>
</feature>
<dbReference type="Gene3D" id="3.40.50.11720">
    <property type="entry name" value="3-Deoxy-D-manno-octulosonic-acid transferase, N-terminal domain"/>
    <property type="match status" value="1"/>
</dbReference>
<keyword evidence="11" id="KW-1003">Cell membrane</keyword>
<keyword evidence="5" id="KW-0997">Cell inner membrane</keyword>
<dbReference type="InterPro" id="IPR038107">
    <property type="entry name" value="Glycos_transf_N_sf"/>
</dbReference>
<dbReference type="Pfam" id="PF04413">
    <property type="entry name" value="Glycos_transf_N"/>
    <property type="match status" value="1"/>
</dbReference>
<evidence type="ECO:0000256" key="3">
    <source>
        <dbReference type="ARBA" id="ARBA00012621"/>
    </source>
</evidence>
<evidence type="ECO:0000256" key="2">
    <source>
        <dbReference type="ARBA" id="ARBA00004713"/>
    </source>
</evidence>
<keyword evidence="11" id="KW-0448">Lipopolysaccharide biosynthesis</keyword>